<dbReference type="Proteomes" id="UP000625711">
    <property type="component" value="Unassembled WGS sequence"/>
</dbReference>
<organism evidence="1 2">
    <name type="scientific">Rhynchophorus ferrugineus</name>
    <name type="common">Red palm weevil</name>
    <name type="synonym">Curculio ferrugineus</name>
    <dbReference type="NCBI Taxonomy" id="354439"/>
    <lineage>
        <taxon>Eukaryota</taxon>
        <taxon>Metazoa</taxon>
        <taxon>Ecdysozoa</taxon>
        <taxon>Arthropoda</taxon>
        <taxon>Hexapoda</taxon>
        <taxon>Insecta</taxon>
        <taxon>Pterygota</taxon>
        <taxon>Neoptera</taxon>
        <taxon>Endopterygota</taxon>
        <taxon>Coleoptera</taxon>
        <taxon>Polyphaga</taxon>
        <taxon>Cucujiformia</taxon>
        <taxon>Curculionidae</taxon>
        <taxon>Dryophthorinae</taxon>
        <taxon>Rhynchophorus</taxon>
    </lineage>
</organism>
<keyword evidence="2" id="KW-1185">Reference proteome</keyword>
<evidence type="ECO:0000313" key="2">
    <source>
        <dbReference type="Proteomes" id="UP000625711"/>
    </source>
</evidence>
<proteinExistence type="predicted"/>
<sequence>YDLNVGTFCFDCKLCLGPIDCSWSLTSKPSLLNR</sequence>
<dbReference type="AlphaFoldDB" id="A0A834HYX9"/>
<feature type="non-terminal residue" evidence="1">
    <location>
        <position position="1"/>
    </location>
</feature>
<reference evidence="1" key="1">
    <citation type="submission" date="2020-08" db="EMBL/GenBank/DDBJ databases">
        <title>Genome sequencing and assembly of the red palm weevil Rhynchophorus ferrugineus.</title>
        <authorList>
            <person name="Dias G.B."/>
            <person name="Bergman C.M."/>
            <person name="Manee M."/>
        </authorList>
    </citation>
    <scope>NUCLEOTIDE SEQUENCE</scope>
    <source>
        <strain evidence="1">AA-2017</strain>
        <tissue evidence="1">Whole larva</tissue>
    </source>
</reference>
<accession>A0A834HYX9</accession>
<name>A0A834HYX9_RHYFE</name>
<protein>
    <submittedName>
        <fullName evidence="1">Uncharacterized protein</fullName>
    </submittedName>
</protein>
<evidence type="ECO:0000313" key="1">
    <source>
        <dbReference type="EMBL" id="KAF7270714.1"/>
    </source>
</evidence>
<comment type="caution">
    <text evidence="1">The sequence shown here is derived from an EMBL/GenBank/DDBJ whole genome shotgun (WGS) entry which is preliminary data.</text>
</comment>
<dbReference type="EMBL" id="JAACXV010014066">
    <property type="protein sequence ID" value="KAF7270714.1"/>
    <property type="molecule type" value="Genomic_DNA"/>
</dbReference>
<gene>
    <name evidence="1" type="ORF">GWI33_016337</name>
</gene>